<dbReference type="InParanoid" id="A0A665TXM5"/>
<keyword evidence="9" id="KW-1185">Reference proteome</keyword>
<feature type="compositionally biased region" description="Basic and acidic residues" evidence="7">
    <location>
        <begin position="149"/>
        <end position="158"/>
    </location>
</feature>
<dbReference type="GO" id="GO:0005634">
    <property type="term" value="C:nucleus"/>
    <property type="evidence" value="ECO:0007669"/>
    <property type="project" value="UniProtKB-SubCell"/>
</dbReference>
<dbReference type="InterPro" id="IPR029656">
    <property type="entry name" value="RSRP1"/>
</dbReference>
<comment type="function">
    <text evidence="6">Probably acts as a spliceosomal factor that contributes to spliceosome assembly and regulates the isoform switching of proteins such as PARP6.</text>
</comment>
<proteinExistence type="inferred from homology"/>
<dbReference type="Pfam" id="PF17069">
    <property type="entry name" value="RSRP"/>
    <property type="match status" value="1"/>
</dbReference>
<evidence type="ECO:0000256" key="5">
    <source>
        <dbReference type="ARBA" id="ARBA00023242"/>
    </source>
</evidence>
<evidence type="ECO:0000256" key="6">
    <source>
        <dbReference type="ARBA" id="ARBA00034666"/>
    </source>
</evidence>
<sequence length="241" mass="25691">MATTGGAAATGVVTGLHRLLQDHLHPAADRPLTPGPAPTLAVTDALLVVAATITADMAIVATADPLHATTGPTLGPSAVHPPQTVRRSSPQSRSTSSGHLSLDDKRELLEAAKANAMKILGVEKLELPESVKPILSEESEGSKQSSPEPETRVRHDPAKTLLQTVETEPDDISNLKMSPRRRIITFSINNSVAKPTVSAPSCAKVTPRVDNYESRKPYGHWVPVKSRKTSSARKHTLTKSH</sequence>
<keyword evidence="4" id="KW-0597">Phosphoprotein</keyword>
<dbReference type="Ensembl" id="ENSENLT00000012485.1">
    <property type="protein sequence ID" value="ENSENLP00000011977.1"/>
    <property type="gene ID" value="ENSENLG00000005742.1"/>
</dbReference>
<feature type="region of interest" description="Disordered" evidence="7">
    <location>
        <begin position="134"/>
        <end position="158"/>
    </location>
</feature>
<dbReference type="AlphaFoldDB" id="A0A665TXM5"/>
<evidence type="ECO:0000313" key="8">
    <source>
        <dbReference type="Ensembl" id="ENSENLP00000011977.1"/>
    </source>
</evidence>
<evidence type="ECO:0000256" key="7">
    <source>
        <dbReference type="SAM" id="MobiDB-lite"/>
    </source>
</evidence>
<reference evidence="8" key="3">
    <citation type="submission" date="2025-09" db="UniProtKB">
        <authorList>
            <consortium name="Ensembl"/>
        </authorList>
    </citation>
    <scope>IDENTIFICATION</scope>
</reference>
<feature type="region of interest" description="Disordered" evidence="7">
    <location>
        <begin position="71"/>
        <end position="104"/>
    </location>
</feature>
<feature type="compositionally biased region" description="Low complexity" evidence="7">
    <location>
        <begin position="81"/>
        <end position="97"/>
    </location>
</feature>
<dbReference type="PANTHER" id="PTHR47622">
    <property type="entry name" value="ARGININE/SERINE-RICH PROTEIN 1"/>
    <property type="match status" value="1"/>
</dbReference>
<evidence type="ECO:0000256" key="4">
    <source>
        <dbReference type="ARBA" id="ARBA00022553"/>
    </source>
</evidence>
<keyword evidence="5" id="KW-0539">Nucleus</keyword>
<organism evidence="8 9">
    <name type="scientific">Echeneis naucrates</name>
    <name type="common">Live sharksucker</name>
    <dbReference type="NCBI Taxonomy" id="173247"/>
    <lineage>
        <taxon>Eukaryota</taxon>
        <taxon>Metazoa</taxon>
        <taxon>Chordata</taxon>
        <taxon>Craniata</taxon>
        <taxon>Vertebrata</taxon>
        <taxon>Euteleostomi</taxon>
        <taxon>Actinopterygii</taxon>
        <taxon>Neopterygii</taxon>
        <taxon>Teleostei</taxon>
        <taxon>Neoteleostei</taxon>
        <taxon>Acanthomorphata</taxon>
        <taxon>Carangaria</taxon>
        <taxon>Carangiformes</taxon>
        <taxon>Echeneidae</taxon>
        <taxon>Echeneis</taxon>
    </lineage>
</organism>
<dbReference type="PANTHER" id="PTHR47622:SF1">
    <property type="entry name" value="ARGININE_SERINE-RICH PROTEIN 1"/>
    <property type="match status" value="1"/>
</dbReference>
<name>A0A665TXM5_ECHNA</name>
<accession>A0A665TXM5</accession>
<evidence type="ECO:0000256" key="3">
    <source>
        <dbReference type="ARBA" id="ARBA00018147"/>
    </source>
</evidence>
<evidence type="ECO:0000313" key="9">
    <source>
        <dbReference type="Proteomes" id="UP000472264"/>
    </source>
</evidence>
<gene>
    <name evidence="8" type="primary">rsrp1</name>
</gene>
<reference evidence="8" key="2">
    <citation type="submission" date="2025-08" db="UniProtKB">
        <authorList>
            <consortium name="Ensembl"/>
        </authorList>
    </citation>
    <scope>IDENTIFICATION</scope>
</reference>
<protein>
    <recommendedName>
        <fullName evidence="3">Arginine/serine-rich protein 1</fullName>
    </recommendedName>
</protein>
<comment type="subcellular location">
    <subcellularLocation>
        <location evidence="1">Nucleus</location>
    </subcellularLocation>
</comment>
<evidence type="ECO:0000256" key="2">
    <source>
        <dbReference type="ARBA" id="ARBA00009534"/>
    </source>
</evidence>
<evidence type="ECO:0000256" key="1">
    <source>
        <dbReference type="ARBA" id="ARBA00004123"/>
    </source>
</evidence>
<reference evidence="8" key="1">
    <citation type="submission" date="2021-04" db="EMBL/GenBank/DDBJ databases">
        <authorList>
            <consortium name="Wellcome Sanger Institute Data Sharing"/>
        </authorList>
    </citation>
    <scope>NUCLEOTIDE SEQUENCE [LARGE SCALE GENOMIC DNA]</scope>
</reference>
<dbReference type="Proteomes" id="UP000472264">
    <property type="component" value="Chromosome 22"/>
</dbReference>
<comment type="similarity">
    <text evidence="2">Belongs to the RSRP family.</text>
</comment>